<dbReference type="Gene3D" id="1.10.287.1490">
    <property type="match status" value="2"/>
</dbReference>
<dbReference type="EMBL" id="JH930472">
    <property type="protein sequence ID" value="EKM56179.1"/>
    <property type="molecule type" value="Genomic_DNA"/>
</dbReference>
<dbReference type="HOGENOM" id="CLU_010459_1_0_1"/>
<dbReference type="GeneID" id="18907937"/>
<dbReference type="InParanoid" id="K5WB12"/>
<dbReference type="GO" id="GO:0000785">
    <property type="term" value="C:chromatin"/>
    <property type="evidence" value="ECO:0007669"/>
    <property type="project" value="TreeGrafter"/>
</dbReference>
<evidence type="ECO:0000313" key="7">
    <source>
        <dbReference type="Proteomes" id="UP000008370"/>
    </source>
</evidence>
<feature type="compositionally biased region" description="Acidic residues" evidence="4">
    <location>
        <begin position="77"/>
        <end position="87"/>
    </location>
</feature>
<dbReference type="RefSeq" id="XP_007396473.1">
    <property type="nucleotide sequence ID" value="XM_007396411.1"/>
</dbReference>
<evidence type="ECO:0000256" key="2">
    <source>
        <dbReference type="ARBA" id="ARBA00022490"/>
    </source>
</evidence>
<dbReference type="PANTHER" id="PTHR43941:SF1">
    <property type="entry name" value="STRUCTURAL MAINTENANCE OF CHROMOSOMES PROTEIN 2"/>
    <property type="match status" value="1"/>
</dbReference>
<evidence type="ECO:0000313" key="6">
    <source>
        <dbReference type="EMBL" id="EKM56179.1"/>
    </source>
</evidence>
<dbReference type="GO" id="GO:0005737">
    <property type="term" value="C:cytoplasm"/>
    <property type="evidence" value="ECO:0007669"/>
    <property type="project" value="UniProtKB-SubCell"/>
</dbReference>
<dbReference type="GO" id="GO:0003682">
    <property type="term" value="F:chromatin binding"/>
    <property type="evidence" value="ECO:0007669"/>
    <property type="project" value="TreeGrafter"/>
</dbReference>
<comment type="subcellular location">
    <subcellularLocation>
        <location evidence="1">Cytoplasm</location>
    </subcellularLocation>
</comment>
<accession>K5WB12</accession>
<evidence type="ECO:0000256" key="4">
    <source>
        <dbReference type="SAM" id="MobiDB-lite"/>
    </source>
</evidence>
<dbReference type="Pfam" id="PF07989">
    <property type="entry name" value="Cnn_1N"/>
    <property type="match status" value="1"/>
</dbReference>
<dbReference type="KEGG" id="pco:PHACADRAFT_122431"/>
<organism evidence="6 7">
    <name type="scientific">Phanerochaete carnosa (strain HHB-10118-sp)</name>
    <name type="common">White-rot fungus</name>
    <name type="synonym">Peniophora carnosa</name>
    <dbReference type="NCBI Taxonomy" id="650164"/>
    <lineage>
        <taxon>Eukaryota</taxon>
        <taxon>Fungi</taxon>
        <taxon>Dikarya</taxon>
        <taxon>Basidiomycota</taxon>
        <taxon>Agaricomycotina</taxon>
        <taxon>Agaricomycetes</taxon>
        <taxon>Polyporales</taxon>
        <taxon>Phanerochaetaceae</taxon>
        <taxon>Phanerochaete</taxon>
    </lineage>
</organism>
<feature type="compositionally biased region" description="Low complexity" evidence="4">
    <location>
        <begin position="41"/>
        <end position="50"/>
    </location>
</feature>
<evidence type="ECO:0000256" key="1">
    <source>
        <dbReference type="ARBA" id="ARBA00004496"/>
    </source>
</evidence>
<keyword evidence="2" id="KW-0963">Cytoplasm</keyword>
<dbReference type="PANTHER" id="PTHR43941">
    <property type="entry name" value="STRUCTURAL MAINTENANCE OF CHROMOSOMES PROTEIN 2"/>
    <property type="match status" value="1"/>
</dbReference>
<dbReference type="OrthoDB" id="10255000at2759"/>
<dbReference type="GO" id="GO:0007076">
    <property type="term" value="P:mitotic chromosome condensation"/>
    <property type="evidence" value="ECO:0007669"/>
    <property type="project" value="TreeGrafter"/>
</dbReference>
<proteinExistence type="predicted"/>
<feature type="coiled-coil region" evidence="3">
    <location>
        <begin position="927"/>
        <end position="1025"/>
    </location>
</feature>
<feature type="region of interest" description="Disordered" evidence="4">
    <location>
        <begin position="586"/>
        <end position="613"/>
    </location>
</feature>
<feature type="compositionally biased region" description="Basic and acidic residues" evidence="4">
    <location>
        <begin position="63"/>
        <end position="76"/>
    </location>
</feature>
<evidence type="ECO:0000256" key="3">
    <source>
        <dbReference type="SAM" id="Coils"/>
    </source>
</evidence>
<dbReference type="AlphaFoldDB" id="K5WB12"/>
<sequence length="1043" mass="119757">MSAAMNRADTSLQSIGSQPDLSLGSLASGFLTPARRAVSGSTAASSAPIATPSPPNAAQFTRRRLEEPTPRRRGLDDSIDEADDDVLDTPGREKKWEDGIDATPAPERTKRGKGAAGKGSVNLTLRDQEKHIDSLKKENFNIKLKVHFLEERLAQLAPDQIDEALKQNINLKIEVQQRGMEIKKLKKLILEAQRELERLQRGSGSSESRVQYLEEKLAERDRELSELRRRRVGGADEHVMRELDARNAQLEERNMELEEQLEGVRTLLEDNAEEMERLKQIVESREDERSGDGGRLRKHLEELEDENEELKRHLGEQEDLAVRQDEEKEELADQVEMLRLQLEDLERRREAENVERSQSRAMILGEREEREAVEEELAAARDKLAAAQIEVQQKEDEVELKVREIEDIVAEHERIVREVEQEWRGEVEEARGRVDELKDELERRDQESKELRLAFTDLEAEMNDVVEKFELALEHKEREAEDKDSEIAAANQEIQGLGDQVYRLEDENERLKEESAKLREEDAVELERLEALSTALKEKVAGLKEQLEDLQDELERKCSEAEQSQANQEELVQHIEKLVAELQKEQSSSKRLESQQGKLQRELDESGRQSKRALEAKDSALQSALHDLSNAQALLAQRENDLAQVQNALQTLEQESKKLGESHTTARFSLQLEVDRLKRDLERLEDELRRARKELDDRDGKTRDREGVLDRLHAENRDLAAQLAAQTQARLNVTEKLDAVQTSLKTAEADVTTFRTRVQDLEGRMSKDQRSMLTAETQYRDQLTERNTLLLTIYQYMDKILGIDKTPKKNGAAETKPFTNFSVFHDNLISRLKQLSQIQLDFDKRVKDAEVRYADKMNDMRKQLDARWRQLDKFETSVKTLAENKTAWRKKLALKEGEVEALKATNNELQGVVNSGRKTGTADTMEVRALTARANNAERRIVNLQNQLLAAEEKVTAMNEKTTVADNKWEVRVKEYEARLRVAEEKVKRERQGGKERTVELETQARQYKRQIELAQKRILQLNEIVEKAGLSRDSKNASPSSS</sequence>
<keyword evidence="3" id="KW-0175">Coiled coil</keyword>
<gene>
    <name evidence="6" type="ORF">PHACADRAFT_122431</name>
</gene>
<feature type="domain" description="Centrosomin N-terminal motif 1" evidence="5">
    <location>
        <begin position="124"/>
        <end position="197"/>
    </location>
</feature>
<dbReference type="Proteomes" id="UP000008370">
    <property type="component" value="Unassembled WGS sequence"/>
</dbReference>
<feature type="region of interest" description="Disordered" evidence="4">
    <location>
        <begin position="1"/>
        <end position="119"/>
    </location>
</feature>
<dbReference type="GO" id="GO:0000793">
    <property type="term" value="C:condensed chromosome"/>
    <property type="evidence" value="ECO:0007669"/>
    <property type="project" value="TreeGrafter"/>
</dbReference>
<name>K5WB12_PHACS</name>
<dbReference type="GO" id="GO:0000796">
    <property type="term" value="C:condensin complex"/>
    <property type="evidence" value="ECO:0007669"/>
    <property type="project" value="TreeGrafter"/>
</dbReference>
<evidence type="ECO:0000259" key="5">
    <source>
        <dbReference type="Pfam" id="PF07989"/>
    </source>
</evidence>
<dbReference type="GO" id="GO:0005815">
    <property type="term" value="C:microtubule organizing center"/>
    <property type="evidence" value="ECO:0007669"/>
    <property type="project" value="InterPro"/>
</dbReference>
<dbReference type="STRING" id="650164.K5WB12"/>
<dbReference type="InterPro" id="IPR012943">
    <property type="entry name" value="Cnn_1N"/>
</dbReference>
<protein>
    <recommendedName>
        <fullName evidence="5">Centrosomin N-terminal motif 1 domain-containing protein</fullName>
    </recommendedName>
</protein>
<feature type="compositionally biased region" description="Polar residues" evidence="4">
    <location>
        <begin position="8"/>
        <end position="20"/>
    </location>
</feature>
<reference evidence="6 7" key="1">
    <citation type="journal article" date="2012" name="BMC Genomics">
        <title>Comparative genomics of the white-rot fungi, Phanerochaete carnosa and P. chrysosporium, to elucidate the genetic basis of the distinct wood types they colonize.</title>
        <authorList>
            <person name="Suzuki H."/>
            <person name="MacDonald J."/>
            <person name="Syed K."/>
            <person name="Salamov A."/>
            <person name="Hori C."/>
            <person name="Aerts A."/>
            <person name="Henrissat B."/>
            <person name="Wiebenga A."/>
            <person name="vanKuyk P.A."/>
            <person name="Barry K."/>
            <person name="Lindquist E."/>
            <person name="LaButti K."/>
            <person name="Lapidus A."/>
            <person name="Lucas S."/>
            <person name="Coutinho P."/>
            <person name="Gong Y."/>
            <person name="Samejima M."/>
            <person name="Mahadevan R."/>
            <person name="Abou-Zaid M."/>
            <person name="de Vries R.P."/>
            <person name="Igarashi K."/>
            <person name="Yadav J.S."/>
            <person name="Grigoriev I.V."/>
            <person name="Master E.R."/>
        </authorList>
    </citation>
    <scope>NUCLEOTIDE SEQUENCE [LARGE SCALE GENOMIC DNA]</scope>
    <source>
        <strain evidence="6 7">HHB-10118-sp</strain>
    </source>
</reference>
<keyword evidence="7" id="KW-1185">Reference proteome</keyword>